<evidence type="ECO:0000313" key="3">
    <source>
        <dbReference type="Proteomes" id="UP000663826"/>
    </source>
</evidence>
<protein>
    <submittedName>
        <fullName evidence="2">Uncharacterized protein</fullName>
    </submittedName>
</protein>
<evidence type="ECO:0000256" key="1">
    <source>
        <dbReference type="SAM" id="MobiDB-lite"/>
    </source>
</evidence>
<sequence length="243" mass="26906">MQRSYTSGAAANYALSYPDGPSHSRSNSLDVNSGSWPAQWEQSQGPSGSSSSASWLVSPSNVFTHPRSAPSFDPVSLNISSPPTPASNAPSTSSSQELEQLRQRARELEIINQFATARVEELEKERALYRQRGIDGTPAITPELAAEWEARTEARKRQYCSPNRAGNAYLNCGCTFNEALFEQALAAHGVGSYYPGESVRMDPALRTPLLKLLEWRYGYRDGDFDRDPTTGQWIAQPREEKKE</sequence>
<name>A0A8H2WB21_9AGAM</name>
<dbReference type="OrthoDB" id="3190489at2759"/>
<dbReference type="EMBL" id="CAJMWQ010000233">
    <property type="protein sequence ID" value="CAE6347798.1"/>
    <property type="molecule type" value="Genomic_DNA"/>
</dbReference>
<feature type="region of interest" description="Disordered" evidence="1">
    <location>
        <begin position="73"/>
        <end position="101"/>
    </location>
</feature>
<dbReference type="Proteomes" id="UP000663826">
    <property type="component" value="Unassembled WGS sequence"/>
</dbReference>
<reference evidence="2" key="1">
    <citation type="submission" date="2021-01" db="EMBL/GenBank/DDBJ databases">
        <authorList>
            <person name="Kaushik A."/>
        </authorList>
    </citation>
    <scope>NUCLEOTIDE SEQUENCE</scope>
    <source>
        <strain evidence="2">AG1-1B</strain>
    </source>
</reference>
<organism evidence="2 3">
    <name type="scientific">Rhizoctonia solani</name>
    <dbReference type="NCBI Taxonomy" id="456999"/>
    <lineage>
        <taxon>Eukaryota</taxon>
        <taxon>Fungi</taxon>
        <taxon>Dikarya</taxon>
        <taxon>Basidiomycota</taxon>
        <taxon>Agaricomycotina</taxon>
        <taxon>Agaricomycetes</taxon>
        <taxon>Cantharellales</taxon>
        <taxon>Ceratobasidiaceae</taxon>
        <taxon>Rhizoctonia</taxon>
    </lineage>
</organism>
<gene>
    <name evidence="2" type="ORF">RDB_LOCUS6033</name>
</gene>
<proteinExistence type="predicted"/>
<evidence type="ECO:0000313" key="2">
    <source>
        <dbReference type="EMBL" id="CAE6347798.1"/>
    </source>
</evidence>
<dbReference type="AlphaFoldDB" id="A0A8H2WB21"/>
<accession>A0A8H2WB21</accession>
<feature type="compositionally biased region" description="Low complexity" evidence="1">
    <location>
        <begin position="42"/>
        <end position="60"/>
    </location>
</feature>
<feature type="compositionally biased region" description="Low complexity" evidence="1">
    <location>
        <begin position="86"/>
        <end position="95"/>
    </location>
</feature>
<feature type="region of interest" description="Disordered" evidence="1">
    <location>
        <begin position="1"/>
        <end position="60"/>
    </location>
</feature>
<comment type="caution">
    <text evidence="2">The sequence shown here is derived from an EMBL/GenBank/DDBJ whole genome shotgun (WGS) entry which is preliminary data.</text>
</comment>
<feature type="compositionally biased region" description="Polar residues" evidence="1">
    <location>
        <begin position="23"/>
        <end position="36"/>
    </location>
</feature>